<feature type="transmembrane region" description="Helical" evidence="1">
    <location>
        <begin position="30"/>
        <end position="49"/>
    </location>
</feature>
<name>A0ABD6C7U3_9EURY</name>
<evidence type="ECO:0000313" key="2">
    <source>
        <dbReference type="EMBL" id="MFD1586361.1"/>
    </source>
</evidence>
<dbReference type="EMBL" id="JBHUDJ010000002">
    <property type="protein sequence ID" value="MFD1586361.1"/>
    <property type="molecule type" value="Genomic_DNA"/>
</dbReference>
<protein>
    <submittedName>
        <fullName evidence="2">Uncharacterized protein</fullName>
    </submittedName>
</protein>
<sequence length="88" mass="9562">MSADADAQEPSGKARFIEALEVPRNARRGFGFGFVFTVAVFVFFIIIPGTNRSQLYYLGLAFVLAVGIGGIVTTVLTARTAYRLSKEL</sequence>
<keyword evidence="1" id="KW-0812">Transmembrane</keyword>
<feature type="transmembrane region" description="Helical" evidence="1">
    <location>
        <begin position="55"/>
        <end position="78"/>
    </location>
</feature>
<dbReference type="AlphaFoldDB" id="A0ABD6C7U3"/>
<comment type="caution">
    <text evidence="2">The sequence shown here is derived from an EMBL/GenBank/DDBJ whole genome shotgun (WGS) entry which is preliminary data.</text>
</comment>
<keyword evidence="1" id="KW-1133">Transmembrane helix</keyword>
<evidence type="ECO:0000256" key="1">
    <source>
        <dbReference type="SAM" id="Phobius"/>
    </source>
</evidence>
<dbReference type="Pfam" id="PF24380">
    <property type="entry name" value="DUF7536"/>
    <property type="match status" value="1"/>
</dbReference>
<dbReference type="Proteomes" id="UP001597119">
    <property type="component" value="Unassembled WGS sequence"/>
</dbReference>
<keyword evidence="3" id="KW-1185">Reference proteome</keyword>
<keyword evidence="1" id="KW-0472">Membrane</keyword>
<organism evidence="2 3">
    <name type="scientific">Halorientalis brevis</name>
    <dbReference type="NCBI Taxonomy" id="1126241"/>
    <lineage>
        <taxon>Archaea</taxon>
        <taxon>Methanobacteriati</taxon>
        <taxon>Methanobacteriota</taxon>
        <taxon>Stenosarchaea group</taxon>
        <taxon>Halobacteria</taxon>
        <taxon>Halobacteriales</taxon>
        <taxon>Haloarculaceae</taxon>
        <taxon>Halorientalis</taxon>
    </lineage>
</organism>
<proteinExistence type="predicted"/>
<reference evidence="2 3" key="1">
    <citation type="journal article" date="2019" name="Int. J. Syst. Evol. Microbiol.">
        <title>The Global Catalogue of Microorganisms (GCM) 10K type strain sequencing project: providing services to taxonomists for standard genome sequencing and annotation.</title>
        <authorList>
            <consortium name="The Broad Institute Genomics Platform"/>
            <consortium name="The Broad Institute Genome Sequencing Center for Infectious Disease"/>
            <person name="Wu L."/>
            <person name="Ma J."/>
        </authorList>
    </citation>
    <scope>NUCLEOTIDE SEQUENCE [LARGE SCALE GENOMIC DNA]</scope>
    <source>
        <strain evidence="2 3">CGMCC 1.12125</strain>
    </source>
</reference>
<dbReference type="InterPro" id="IPR055958">
    <property type="entry name" value="DUF7536"/>
</dbReference>
<gene>
    <name evidence="2" type="ORF">ACFR9U_05170</name>
</gene>
<dbReference type="RefSeq" id="WP_247379924.1">
    <property type="nucleotide sequence ID" value="NZ_JALLGV010000007.1"/>
</dbReference>
<accession>A0ABD6C7U3</accession>
<evidence type="ECO:0000313" key="3">
    <source>
        <dbReference type="Proteomes" id="UP001597119"/>
    </source>
</evidence>